<dbReference type="InterPro" id="IPR013149">
    <property type="entry name" value="ADH-like_C"/>
</dbReference>
<dbReference type="GO" id="GO:0003960">
    <property type="term" value="F:quinone reductase (NADPH) activity"/>
    <property type="evidence" value="ECO:0007669"/>
    <property type="project" value="TreeGrafter"/>
</dbReference>
<name>A0A917EUM5_9MICO</name>
<comment type="caution">
    <text evidence="4">The sequence shown here is derived from an EMBL/GenBank/DDBJ whole genome shotgun (WGS) entry which is preliminary data.</text>
</comment>
<evidence type="ECO:0000313" key="5">
    <source>
        <dbReference type="Proteomes" id="UP000598775"/>
    </source>
</evidence>
<dbReference type="GO" id="GO:0005829">
    <property type="term" value="C:cytosol"/>
    <property type="evidence" value="ECO:0007669"/>
    <property type="project" value="TreeGrafter"/>
</dbReference>
<keyword evidence="1" id="KW-0521">NADP</keyword>
<dbReference type="InterPro" id="IPR011032">
    <property type="entry name" value="GroES-like_sf"/>
</dbReference>
<feature type="domain" description="Enoyl reductase (ER)" evidence="3">
    <location>
        <begin position="11"/>
        <end position="324"/>
    </location>
</feature>
<dbReference type="Pfam" id="PF00107">
    <property type="entry name" value="ADH_zinc_N"/>
    <property type="match status" value="1"/>
</dbReference>
<organism evidence="4 5">
    <name type="scientific">Subtercola lobariae</name>
    <dbReference type="NCBI Taxonomy" id="1588641"/>
    <lineage>
        <taxon>Bacteria</taxon>
        <taxon>Bacillati</taxon>
        <taxon>Actinomycetota</taxon>
        <taxon>Actinomycetes</taxon>
        <taxon>Micrococcales</taxon>
        <taxon>Microbacteriaceae</taxon>
        <taxon>Subtercola</taxon>
    </lineage>
</organism>
<reference evidence="4 5" key="1">
    <citation type="journal article" date="2014" name="Int. J. Syst. Evol. Microbiol.">
        <title>Complete genome sequence of Corynebacterium casei LMG S-19264T (=DSM 44701T), isolated from a smear-ripened cheese.</title>
        <authorList>
            <consortium name="US DOE Joint Genome Institute (JGI-PGF)"/>
            <person name="Walter F."/>
            <person name="Albersmeier A."/>
            <person name="Kalinowski J."/>
            <person name="Ruckert C."/>
        </authorList>
    </citation>
    <scope>NUCLEOTIDE SEQUENCE [LARGE SCALE GENOMIC DNA]</scope>
    <source>
        <strain evidence="4 5">CGMCC 1.12976</strain>
    </source>
</reference>
<dbReference type="EMBL" id="BMGP01000001">
    <property type="protein sequence ID" value="GGF15995.1"/>
    <property type="molecule type" value="Genomic_DNA"/>
</dbReference>
<sequence>MRAVEMSVPAADASATRVIEAELPEVAAGEVLIEVAYAGINFMDVMARRGDPGYASSYPYRAGLEIAGVVRAVGADVHERALGDRVAAFVAEGGFAEYAVAPAELTVPVPAEVALEQAAAAPLMLATAVLLLEDVVRMRPGESLLMHSASGGLGQALAQVAASLGAELTVGTVGRSDKVEAALAAGWQHALVRGEQLDEQVGALNSRGFDVILDPTGTGNLDFDVAHAAAGGTIVLFGNPGGETLDALPGVGTLLVNNLGVRGFSIRRLRMEAPARVAAALARALELLEAGEVDVAVTIIDDLDGVAAVHDLLAEGRALGKYVVAVNPAL</sequence>
<dbReference type="Proteomes" id="UP000598775">
    <property type="component" value="Unassembled WGS sequence"/>
</dbReference>
<dbReference type="PANTHER" id="PTHR48106">
    <property type="entry name" value="QUINONE OXIDOREDUCTASE PIG3-RELATED"/>
    <property type="match status" value="1"/>
</dbReference>
<keyword evidence="5" id="KW-1185">Reference proteome</keyword>
<dbReference type="InterPro" id="IPR013154">
    <property type="entry name" value="ADH-like_N"/>
</dbReference>
<keyword evidence="2" id="KW-0560">Oxidoreductase</keyword>
<dbReference type="SMART" id="SM00829">
    <property type="entry name" value="PKS_ER"/>
    <property type="match status" value="1"/>
</dbReference>
<evidence type="ECO:0000259" key="3">
    <source>
        <dbReference type="SMART" id="SM00829"/>
    </source>
</evidence>
<dbReference type="InterPro" id="IPR020843">
    <property type="entry name" value="ER"/>
</dbReference>
<evidence type="ECO:0000256" key="1">
    <source>
        <dbReference type="ARBA" id="ARBA00022857"/>
    </source>
</evidence>
<dbReference type="PANTHER" id="PTHR48106:SF13">
    <property type="entry name" value="QUINONE OXIDOREDUCTASE-RELATED"/>
    <property type="match status" value="1"/>
</dbReference>
<gene>
    <name evidence="4" type="ORF">GCM10011399_07260</name>
</gene>
<evidence type="ECO:0000313" key="4">
    <source>
        <dbReference type="EMBL" id="GGF15995.1"/>
    </source>
</evidence>
<dbReference type="InterPro" id="IPR036291">
    <property type="entry name" value="NAD(P)-bd_dom_sf"/>
</dbReference>
<dbReference type="Pfam" id="PF08240">
    <property type="entry name" value="ADH_N"/>
    <property type="match status" value="1"/>
</dbReference>
<protein>
    <submittedName>
        <fullName evidence="4">Oxidoreductase</fullName>
    </submittedName>
</protein>
<dbReference type="RefSeq" id="WP_188673759.1">
    <property type="nucleotide sequence ID" value="NZ_BMGP01000001.1"/>
</dbReference>
<proteinExistence type="predicted"/>
<dbReference type="SUPFAM" id="SSF50129">
    <property type="entry name" value="GroES-like"/>
    <property type="match status" value="1"/>
</dbReference>
<dbReference type="AlphaFoldDB" id="A0A917EUM5"/>
<dbReference type="SUPFAM" id="SSF51735">
    <property type="entry name" value="NAD(P)-binding Rossmann-fold domains"/>
    <property type="match status" value="1"/>
</dbReference>
<dbReference type="Gene3D" id="3.40.50.720">
    <property type="entry name" value="NAD(P)-binding Rossmann-like Domain"/>
    <property type="match status" value="1"/>
</dbReference>
<dbReference type="GO" id="GO:0070402">
    <property type="term" value="F:NADPH binding"/>
    <property type="evidence" value="ECO:0007669"/>
    <property type="project" value="TreeGrafter"/>
</dbReference>
<accession>A0A917EUM5</accession>
<evidence type="ECO:0000256" key="2">
    <source>
        <dbReference type="ARBA" id="ARBA00023002"/>
    </source>
</evidence>
<dbReference type="Gene3D" id="3.90.180.10">
    <property type="entry name" value="Medium-chain alcohol dehydrogenases, catalytic domain"/>
    <property type="match status" value="1"/>
</dbReference>
<dbReference type="GO" id="GO:0035925">
    <property type="term" value="F:mRNA 3'-UTR AU-rich region binding"/>
    <property type="evidence" value="ECO:0007669"/>
    <property type="project" value="TreeGrafter"/>
</dbReference>